<keyword evidence="1" id="KW-0812">Transmembrane</keyword>
<dbReference type="RefSeq" id="WP_377366180.1">
    <property type="nucleotide sequence ID" value="NZ_JBHTMN010000007.1"/>
</dbReference>
<evidence type="ECO:0000256" key="1">
    <source>
        <dbReference type="SAM" id="Phobius"/>
    </source>
</evidence>
<feature type="transmembrane region" description="Helical" evidence="1">
    <location>
        <begin position="7"/>
        <end position="30"/>
    </location>
</feature>
<dbReference type="Proteomes" id="UP001597059">
    <property type="component" value="Unassembled WGS sequence"/>
</dbReference>
<gene>
    <name evidence="2" type="ORF">ACFQ45_06480</name>
</gene>
<evidence type="ECO:0000313" key="3">
    <source>
        <dbReference type="Proteomes" id="UP001597059"/>
    </source>
</evidence>
<reference evidence="3" key="1">
    <citation type="journal article" date="2019" name="Int. J. Syst. Evol. Microbiol.">
        <title>The Global Catalogue of Microorganisms (GCM) 10K type strain sequencing project: providing services to taxonomists for standard genome sequencing and annotation.</title>
        <authorList>
            <consortium name="The Broad Institute Genomics Platform"/>
            <consortium name="The Broad Institute Genome Sequencing Center for Infectious Disease"/>
            <person name="Wu L."/>
            <person name="Ma J."/>
        </authorList>
    </citation>
    <scope>NUCLEOTIDE SEQUENCE [LARGE SCALE GENOMIC DNA]</scope>
    <source>
        <strain evidence="3">JCM 30774</strain>
    </source>
</reference>
<feature type="transmembrane region" description="Helical" evidence="1">
    <location>
        <begin position="42"/>
        <end position="61"/>
    </location>
</feature>
<dbReference type="EMBL" id="JBHTMN010000007">
    <property type="protein sequence ID" value="MFD1383003.1"/>
    <property type="molecule type" value="Genomic_DNA"/>
</dbReference>
<comment type="caution">
    <text evidence="2">The sequence shown here is derived from an EMBL/GenBank/DDBJ whole genome shotgun (WGS) entry which is preliminary data.</text>
</comment>
<dbReference type="InterPro" id="IPR021529">
    <property type="entry name" value="DUF2798"/>
</dbReference>
<protein>
    <submittedName>
        <fullName evidence="2">DUF2798 domain-containing protein</fullName>
    </submittedName>
</protein>
<keyword evidence="1" id="KW-1133">Transmembrane helix</keyword>
<keyword evidence="3" id="KW-1185">Reference proteome</keyword>
<accession>A0ABW4AYN7</accession>
<keyword evidence="1" id="KW-0472">Membrane</keyword>
<proteinExistence type="predicted"/>
<sequence>MKHRMIFAALMSFVLSFLMTAWVTFVNLGMHPDFVTFWMKSWVLAWPAAGVISFIFGPYLHQLATKLATGKPAPAKAVK</sequence>
<name>A0ABW4AYN7_9GAMM</name>
<organism evidence="2 3">
    <name type="scientific">Rhodanobacter aciditrophus</name>
    <dbReference type="NCBI Taxonomy" id="1623218"/>
    <lineage>
        <taxon>Bacteria</taxon>
        <taxon>Pseudomonadati</taxon>
        <taxon>Pseudomonadota</taxon>
        <taxon>Gammaproteobacteria</taxon>
        <taxon>Lysobacterales</taxon>
        <taxon>Rhodanobacteraceae</taxon>
        <taxon>Rhodanobacter</taxon>
    </lineage>
</organism>
<evidence type="ECO:0000313" key="2">
    <source>
        <dbReference type="EMBL" id="MFD1383003.1"/>
    </source>
</evidence>
<dbReference type="Pfam" id="PF11391">
    <property type="entry name" value="DUF2798"/>
    <property type="match status" value="1"/>
</dbReference>